<protein>
    <submittedName>
        <fullName evidence="3">Uncharacterized protein</fullName>
    </submittedName>
</protein>
<feature type="region of interest" description="Disordered" evidence="1">
    <location>
        <begin position="268"/>
        <end position="290"/>
    </location>
</feature>
<proteinExistence type="predicted"/>
<keyword evidence="2" id="KW-0732">Signal</keyword>
<feature type="signal peptide" evidence="2">
    <location>
        <begin position="1"/>
        <end position="16"/>
    </location>
</feature>
<sequence length="439" mass="47315">MQLFLVTAALLQVGLCGHVAIRMPYLNPAGVTYVNSVPEESSLAYAATYQTQQHYGTPLQYAAPLQYAQAAIPAKVEAHHVGYATAQVPAVAAVPYIKHVPTVSHVPVTRIEAQPAVFEKQLDVIKPAVSTRKVEVRRPAIQKQFYDIEERVIIRPAGSAVVELDEPTSKSQKGPAVIQPLAYDSIHAPIQVPALSHSVSPAPFFVPSSTPAPAIASSTASSISEEESVVVDNPEFRNANSAQNEQRLFNPADLPQTRIQPQVITRSNGAPVEENSPFIAHDPSPSVVPSQRLNAEENKSNQNRLIELLTARGSISEVGFGRTGDISGQNIEAGHVRARVLSATPAPENAEPTDQRVSTRRVVVSRPIETLQEVDVVEPATKLERVSIQQPTLIKTAHLDHVQVHGSVPVVGKAFAPAVAHAAVPVYQKTISPAYGYYH</sequence>
<evidence type="ECO:0000256" key="2">
    <source>
        <dbReference type="SAM" id="SignalP"/>
    </source>
</evidence>
<organism evidence="3 4">
    <name type="scientific">Vespula maculifrons</name>
    <name type="common">Eastern yellow jacket</name>
    <name type="synonym">Wasp</name>
    <dbReference type="NCBI Taxonomy" id="7453"/>
    <lineage>
        <taxon>Eukaryota</taxon>
        <taxon>Metazoa</taxon>
        <taxon>Ecdysozoa</taxon>
        <taxon>Arthropoda</taxon>
        <taxon>Hexapoda</taxon>
        <taxon>Insecta</taxon>
        <taxon>Pterygota</taxon>
        <taxon>Neoptera</taxon>
        <taxon>Endopterygota</taxon>
        <taxon>Hymenoptera</taxon>
        <taxon>Apocrita</taxon>
        <taxon>Aculeata</taxon>
        <taxon>Vespoidea</taxon>
        <taxon>Vespidae</taxon>
        <taxon>Vespinae</taxon>
        <taxon>Vespula</taxon>
    </lineage>
</organism>
<accession>A0ABD2CD86</accession>
<comment type="caution">
    <text evidence="3">The sequence shown here is derived from an EMBL/GenBank/DDBJ whole genome shotgun (WGS) entry which is preliminary data.</text>
</comment>
<feature type="chain" id="PRO_5044755086" evidence="2">
    <location>
        <begin position="17"/>
        <end position="439"/>
    </location>
</feature>
<evidence type="ECO:0000256" key="1">
    <source>
        <dbReference type="SAM" id="MobiDB-lite"/>
    </source>
</evidence>
<keyword evidence="4" id="KW-1185">Reference proteome</keyword>
<dbReference type="Proteomes" id="UP001607303">
    <property type="component" value="Unassembled WGS sequence"/>
</dbReference>
<gene>
    <name evidence="3" type="ORF">V1477_008504</name>
</gene>
<dbReference type="AlphaFoldDB" id="A0ABD2CD86"/>
<evidence type="ECO:0000313" key="4">
    <source>
        <dbReference type="Proteomes" id="UP001607303"/>
    </source>
</evidence>
<name>A0ABD2CD86_VESMC</name>
<evidence type="ECO:0000313" key="3">
    <source>
        <dbReference type="EMBL" id="KAL2743015.1"/>
    </source>
</evidence>
<reference evidence="3 4" key="1">
    <citation type="journal article" date="2024" name="Ann. Entomol. Soc. Am.">
        <title>Genomic analyses of the southern and eastern yellowjacket wasps (Hymenoptera: Vespidae) reveal evolutionary signatures of social life.</title>
        <authorList>
            <person name="Catto M.A."/>
            <person name="Caine P.B."/>
            <person name="Orr S.E."/>
            <person name="Hunt B.G."/>
            <person name="Goodisman M.A.D."/>
        </authorList>
    </citation>
    <scope>NUCLEOTIDE SEQUENCE [LARGE SCALE GENOMIC DNA]</scope>
    <source>
        <strain evidence="3">232</strain>
        <tissue evidence="3">Head and thorax</tissue>
    </source>
</reference>
<dbReference type="EMBL" id="JAYRBN010000056">
    <property type="protein sequence ID" value="KAL2743015.1"/>
    <property type="molecule type" value="Genomic_DNA"/>
</dbReference>